<comment type="pathway">
    <text evidence="5">Protein modification; protein ubiquitination.</text>
</comment>
<feature type="compositionally biased region" description="Polar residues" evidence="17">
    <location>
        <begin position="223"/>
        <end position="236"/>
    </location>
</feature>
<evidence type="ECO:0000256" key="16">
    <source>
        <dbReference type="PROSITE-ProRule" id="PRU00175"/>
    </source>
</evidence>
<dbReference type="EC" id="2.3.2.27" evidence="6"/>
<dbReference type="GO" id="GO:0005768">
    <property type="term" value="C:endosome"/>
    <property type="evidence" value="ECO:0007669"/>
    <property type="project" value="UniProtKB-SubCell"/>
</dbReference>
<evidence type="ECO:0000256" key="8">
    <source>
        <dbReference type="ARBA" id="ARBA00022707"/>
    </source>
</evidence>
<feature type="compositionally biased region" description="Polar residues" evidence="17">
    <location>
        <begin position="1"/>
        <end position="10"/>
    </location>
</feature>
<keyword evidence="10 16" id="KW-0479">Metal-binding</keyword>
<keyword evidence="8" id="KW-0519">Myristate</keyword>
<reference evidence="19" key="1">
    <citation type="submission" date="2021-01" db="UniProtKB">
        <authorList>
            <consortium name="EnsemblMetazoa"/>
        </authorList>
    </citation>
    <scope>IDENTIFICATION</scope>
</reference>
<keyword evidence="14" id="KW-0458">Lysosome</keyword>
<dbReference type="GO" id="GO:0016020">
    <property type="term" value="C:membrane"/>
    <property type="evidence" value="ECO:0007669"/>
    <property type="project" value="UniProtKB-SubCell"/>
</dbReference>
<feature type="compositionally biased region" description="Low complexity" evidence="17">
    <location>
        <begin position="174"/>
        <end position="183"/>
    </location>
</feature>
<proteinExistence type="predicted"/>
<dbReference type="AlphaFoldDB" id="A0A7M5UWZ8"/>
<dbReference type="PANTHER" id="PTHR46661:SF4">
    <property type="entry name" value="RING-TYPE DOMAIN-CONTAINING PROTEIN"/>
    <property type="match status" value="1"/>
</dbReference>
<dbReference type="EnsemblMetazoa" id="CLYHEMT005535.1">
    <property type="protein sequence ID" value="CLYHEMP005535.1"/>
    <property type="gene ID" value="CLYHEMG005535"/>
</dbReference>
<comment type="subcellular location">
    <subcellularLocation>
        <location evidence="3">Endosome</location>
    </subcellularLocation>
    <subcellularLocation>
        <location evidence="4">Lysosome</location>
    </subcellularLocation>
    <subcellularLocation>
        <location evidence="2">Membrane</location>
        <topology evidence="2">Peripheral membrane protein</topology>
    </subcellularLocation>
</comment>
<evidence type="ECO:0000256" key="11">
    <source>
        <dbReference type="ARBA" id="ARBA00022786"/>
    </source>
</evidence>
<dbReference type="InterPro" id="IPR001841">
    <property type="entry name" value="Znf_RING"/>
</dbReference>
<name>A0A7M5UWZ8_9CNID</name>
<dbReference type="PROSITE" id="PS50089">
    <property type="entry name" value="ZF_RING_2"/>
    <property type="match status" value="1"/>
</dbReference>
<dbReference type="InterPro" id="IPR051878">
    <property type="entry name" value="ZNRF_ubiq-protein_ligase"/>
</dbReference>
<dbReference type="Proteomes" id="UP000594262">
    <property type="component" value="Unplaced"/>
</dbReference>
<dbReference type="Gene3D" id="3.30.40.10">
    <property type="entry name" value="Zinc/RING finger domain, C3HC4 (zinc finger)"/>
    <property type="match status" value="1"/>
</dbReference>
<evidence type="ECO:0000256" key="4">
    <source>
        <dbReference type="ARBA" id="ARBA00004371"/>
    </source>
</evidence>
<keyword evidence="9" id="KW-0967">Endosome</keyword>
<feature type="region of interest" description="Disordered" evidence="17">
    <location>
        <begin position="171"/>
        <end position="236"/>
    </location>
</feature>
<evidence type="ECO:0000256" key="13">
    <source>
        <dbReference type="ARBA" id="ARBA00023136"/>
    </source>
</evidence>
<evidence type="ECO:0000259" key="18">
    <source>
        <dbReference type="PROSITE" id="PS50089"/>
    </source>
</evidence>
<evidence type="ECO:0000313" key="20">
    <source>
        <dbReference type="Proteomes" id="UP000594262"/>
    </source>
</evidence>
<feature type="compositionally biased region" description="Polar residues" evidence="17">
    <location>
        <begin position="18"/>
        <end position="49"/>
    </location>
</feature>
<dbReference type="GO" id="GO:0008270">
    <property type="term" value="F:zinc ion binding"/>
    <property type="evidence" value="ECO:0007669"/>
    <property type="project" value="UniProtKB-KW"/>
</dbReference>
<feature type="domain" description="RING-type" evidence="18">
    <location>
        <begin position="125"/>
        <end position="165"/>
    </location>
</feature>
<dbReference type="GO" id="GO:0043161">
    <property type="term" value="P:proteasome-mediated ubiquitin-dependent protein catabolic process"/>
    <property type="evidence" value="ECO:0007669"/>
    <property type="project" value="TreeGrafter"/>
</dbReference>
<dbReference type="CDD" id="cd16489">
    <property type="entry name" value="mRING-CH-C4HC2H_ZNRF"/>
    <property type="match status" value="1"/>
</dbReference>
<evidence type="ECO:0000256" key="3">
    <source>
        <dbReference type="ARBA" id="ARBA00004177"/>
    </source>
</evidence>
<keyword evidence="13" id="KW-0472">Membrane</keyword>
<feature type="compositionally biased region" description="Low complexity" evidence="17">
    <location>
        <begin position="204"/>
        <end position="215"/>
    </location>
</feature>
<evidence type="ECO:0000256" key="10">
    <source>
        <dbReference type="ARBA" id="ARBA00022771"/>
    </source>
</evidence>
<dbReference type="InterPro" id="IPR013083">
    <property type="entry name" value="Znf_RING/FYVE/PHD"/>
</dbReference>
<dbReference type="Gene3D" id="3.30.160.60">
    <property type="entry name" value="Classic Zinc Finger"/>
    <property type="match status" value="1"/>
</dbReference>
<protein>
    <recommendedName>
        <fullName evidence="6">RING-type E3 ubiquitin transferase</fullName>
        <ecNumber evidence="6">2.3.2.27</ecNumber>
    </recommendedName>
</protein>
<dbReference type="GO" id="GO:0070936">
    <property type="term" value="P:protein K48-linked ubiquitination"/>
    <property type="evidence" value="ECO:0007669"/>
    <property type="project" value="TreeGrafter"/>
</dbReference>
<keyword evidence="11" id="KW-0833">Ubl conjugation pathway</keyword>
<evidence type="ECO:0000256" key="17">
    <source>
        <dbReference type="SAM" id="MobiDB-lite"/>
    </source>
</evidence>
<evidence type="ECO:0000256" key="2">
    <source>
        <dbReference type="ARBA" id="ARBA00004170"/>
    </source>
</evidence>
<keyword evidence="12" id="KW-0862">Zinc</keyword>
<organism evidence="19 20">
    <name type="scientific">Clytia hemisphaerica</name>
    <dbReference type="NCBI Taxonomy" id="252671"/>
    <lineage>
        <taxon>Eukaryota</taxon>
        <taxon>Metazoa</taxon>
        <taxon>Cnidaria</taxon>
        <taxon>Hydrozoa</taxon>
        <taxon>Hydroidolina</taxon>
        <taxon>Leptothecata</taxon>
        <taxon>Obeliida</taxon>
        <taxon>Clytiidae</taxon>
        <taxon>Clytia</taxon>
    </lineage>
</organism>
<keyword evidence="15" id="KW-0449">Lipoprotein</keyword>
<dbReference type="OrthoDB" id="10057496at2759"/>
<dbReference type="PANTHER" id="PTHR46661">
    <property type="entry name" value="E3 UBIQUITIN-PROTEIN LIGASE ZNRF1-LIKE PROTEIN"/>
    <property type="match status" value="1"/>
</dbReference>
<feature type="region of interest" description="Disordered" evidence="17">
    <location>
        <begin position="318"/>
        <end position="337"/>
    </location>
</feature>
<sequence>MGGRQSTQNMAHRHHHSPTQGSSRYSTASLDNGSLQARASGSIDFSSSDGRPVSRRRRRRDQNDQFIEAHSLPSHLFPFVTAEIKCPVCNKRIGTSEIESHLLACLSKPRVSYNEDTLKSDAGECIICFDDMIAGEHIARLPCLCIYHKKCLDEWFQRNRCCPAHPDQIPQEYSTDVSSTSSSLPHMDDTEGGSQQQAEAIAVASSAPTTSSRTSSRLDDNDQPSSPQRGAVSNYSEGVFQLTDDTEEDIRNPFANHSNQNDVTNNETNMAETAHDSNNVNTHLENPMPDISTTTNAQGELDEPDTTSERNDNLQPSATLAAQPDLNLNASTSSTGSNGAVAPLEDCGCAPVTISSGGKGTQNIGKHRTVVHVDDGSIHGSPNLCNDEEIEQLASKIKTILVQDSPRGVGTRTDYEAT</sequence>
<dbReference type="SUPFAM" id="SSF57850">
    <property type="entry name" value="RING/U-box"/>
    <property type="match status" value="1"/>
</dbReference>
<dbReference type="Pfam" id="PF13639">
    <property type="entry name" value="zf-RING_2"/>
    <property type="match status" value="1"/>
</dbReference>
<evidence type="ECO:0000256" key="6">
    <source>
        <dbReference type="ARBA" id="ARBA00012483"/>
    </source>
</evidence>
<evidence type="ECO:0000256" key="9">
    <source>
        <dbReference type="ARBA" id="ARBA00022753"/>
    </source>
</evidence>
<evidence type="ECO:0000313" key="19">
    <source>
        <dbReference type="EnsemblMetazoa" id="CLYHEMP005535.1"/>
    </source>
</evidence>
<keyword evidence="10 16" id="KW-0863">Zinc-finger</keyword>
<evidence type="ECO:0000256" key="7">
    <source>
        <dbReference type="ARBA" id="ARBA00022679"/>
    </source>
</evidence>
<dbReference type="GeneID" id="136798453"/>
<evidence type="ECO:0000256" key="12">
    <source>
        <dbReference type="ARBA" id="ARBA00022833"/>
    </source>
</evidence>
<accession>A0A7M5UWZ8</accession>
<dbReference type="GO" id="GO:0005764">
    <property type="term" value="C:lysosome"/>
    <property type="evidence" value="ECO:0007669"/>
    <property type="project" value="UniProtKB-SubCell"/>
</dbReference>
<evidence type="ECO:0000256" key="5">
    <source>
        <dbReference type="ARBA" id="ARBA00004906"/>
    </source>
</evidence>
<feature type="region of interest" description="Disordered" evidence="17">
    <location>
        <begin position="1"/>
        <end position="60"/>
    </location>
</feature>
<evidence type="ECO:0000256" key="15">
    <source>
        <dbReference type="ARBA" id="ARBA00023288"/>
    </source>
</evidence>
<dbReference type="RefSeq" id="XP_066911166.1">
    <property type="nucleotide sequence ID" value="XM_067055065.1"/>
</dbReference>
<evidence type="ECO:0000256" key="1">
    <source>
        <dbReference type="ARBA" id="ARBA00000900"/>
    </source>
</evidence>
<comment type="catalytic activity">
    <reaction evidence="1">
        <text>S-ubiquitinyl-[E2 ubiquitin-conjugating enzyme]-L-cysteine + [acceptor protein]-L-lysine = [E2 ubiquitin-conjugating enzyme]-L-cysteine + N(6)-ubiquitinyl-[acceptor protein]-L-lysine.</text>
        <dbReference type="EC" id="2.3.2.27"/>
    </reaction>
</comment>
<evidence type="ECO:0000256" key="14">
    <source>
        <dbReference type="ARBA" id="ARBA00023228"/>
    </source>
</evidence>
<feature type="region of interest" description="Disordered" evidence="17">
    <location>
        <begin position="278"/>
        <end position="313"/>
    </location>
</feature>
<keyword evidence="7" id="KW-0808">Transferase</keyword>
<dbReference type="GO" id="GO:0061630">
    <property type="term" value="F:ubiquitin protein ligase activity"/>
    <property type="evidence" value="ECO:0007669"/>
    <property type="project" value="UniProtKB-EC"/>
</dbReference>
<keyword evidence="20" id="KW-1185">Reference proteome</keyword>